<dbReference type="Gene3D" id="3.40.50.1820">
    <property type="entry name" value="alpha/beta hydrolase"/>
    <property type="match status" value="1"/>
</dbReference>
<dbReference type="InterPro" id="IPR050300">
    <property type="entry name" value="GDXG_lipolytic_enzyme"/>
</dbReference>
<keyword evidence="2" id="KW-0378">Hydrolase</keyword>
<evidence type="ECO:0000256" key="3">
    <source>
        <dbReference type="PROSITE-ProRule" id="PRU10038"/>
    </source>
</evidence>
<dbReference type="InterPro" id="IPR013094">
    <property type="entry name" value="AB_hydrolase_3"/>
</dbReference>
<gene>
    <name evidence="5" type="ORF">GTA08_BOTSDO09050</name>
</gene>
<name>A0A8H4N568_9PEZI</name>
<evidence type="ECO:0000259" key="4">
    <source>
        <dbReference type="Pfam" id="PF07859"/>
    </source>
</evidence>
<dbReference type="PROSITE" id="PS01174">
    <property type="entry name" value="LIPASE_GDXG_SER"/>
    <property type="match status" value="1"/>
</dbReference>
<evidence type="ECO:0000313" key="6">
    <source>
        <dbReference type="Proteomes" id="UP000572817"/>
    </source>
</evidence>
<dbReference type="InterPro" id="IPR029058">
    <property type="entry name" value="AB_hydrolase_fold"/>
</dbReference>
<dbReference type="OrthoDB" id="2152029at2759"/>
<evidence type="ECO:0000313" key="5">
    <source>
        <dbReference type="EMBL" id="KAF4303357.1"/>
    </source>
</evidence>
<feature type="domain" description="Alpha/beta hydrolase fold-3" evidence="4">
    <location>
        <begin position="124"/>
        <end position="363"/>
    </location>
</feature>
<dbReference type="InterPro" id="IPR033140">
    <property type="entry name" value="Lipase_GDXG_put_SER_AS"/>
</dbReference>
<dbReference type="PANTHER" id="PTHR48081">
    <property type="entry name" value="AB HYDROLASE SUPERFAMILY PROTEIN C4A8.06C"/>
    <property type="match status" value="1"/>
</dbReference>
<dbReference type="GO" id="GO:0016787">
    <property type="term" value="F:hydrolase activity"/>
    <property type="evidence" value="ECO:0007669"/>
    <property type="project" value="UniProtKB-KW"/>
</dbReference>
<dbReference type="Proteomes" id="UP000572817">
    <property type="component" value="Unassembled WGS sequence"/>
</dbReference>
<protein>
    <recommendedName>
        <fullName evidence="4">Alpha/beta hydrolase fold-3 domain-containing protein</fullName>
    </recommendedName>
</protein>
<feature type="active site" evidence="3">
    <location>
        <position position="206"/>
    </location>
</feature>
<evidence type="ECO:0000256" key="2">
    <source>
        <dbReference type="ARBA" id="ARBA00022801"/>
    </source>
</evidence>
<organism evidence="5 6">
    <name type="scientific">Botryosphaeria dothidea</name>
    <dbReference type="NCBI Taxonomy" id="55169"/>
    <lineage>
        <taxon>Eukaryota</taxon>
        <taxon>Fungi</taxon>
        <taxon>Dikarya</taxon>
        <taxon>Ascomycota</taxon>
        <taxon>Pezizomycotina</taxon>
        <taxon>Dothideomycetes</taxon>
        <taxon>Dothideomycetes incertae sedis</taxon>
        <taxon>Botryosphaeriales</taxon>
        <taxon>Botryosphaeriaceae</taxon>
        <taxon>Botryosphaeria</taxon>
    </lineage>
</organism>
<accession>A0A8H4N568</accession>
<dbReference type="EMBL" id="WWBZ02000062">
    <property type="protein sequence ID" value="KAF4303357.1"/>
    <property type="molecule type" value="Genomic_DNA"/>
</dbReference>
<proteinExistence type="inferred from homology"/>
<comment type="caution">
    <text evidence="5">The sequence shown here is derived from an EMBL/GenBank/DDBJ whole genome shotgun (WGS) entry which is preliminary data.</text>
</comment>
<dbReference type="Pfam" id="PF07859">
    <property type="entry name" value="Abhydrolase_3"/>
    <property type="match status" value="1"/>
</dbReference>
<reference evidence="5" key="1">
    <citation type="submission" date="2020-04" db="EMBL/GenBank/DDBJ databases">
        <title>Genome Assembly and Annotation of Botryosphaeria dothidea sdau 11-99, a Latent Pathogen of Apple Fruit Ring Rot in China.</title>
        <authorList>
            <person name="Yu C."/>
            <person name="Diao Y."/>
            <person name="Lu Q."/>
            <person name="Zhao J."/>
            <person name="Cui S."/>
            <person name="Peng C."/>
            <person name="He B."/>
            <person name="Liu H."/>
        </authorList>
    </citation>
    <scope>NUCLEOTIDE SEQUENCE [LARGE SCALE GENOMIC DNA]</scope>
    <source>
        <strain evidence="5">Sdau11-99</strain>
    </source>
</reference>
<sequence>MAEEKTELPFGVKMKLVASIPIIVLRALKYILTILFSSRPSRPFTRTLAVSLGRACALTIAPLTNPYSNVLPSTGDAIRQFCESKQLPLRSTPIPIPSNPSIPPATLHFITPAPAPSAQTNRILLFLHGGGYHSPLFGPSHLPFALRLAAAARAPTLAVLEYGLAPALPYPGQLVQAIEALRHAVRLPADGGAGHAPRDVVLAGDSAGGNLVAGVLAHLRSAGPHAPAVEGLAGGEGKRLGGAVMVSPWVGMQFEGGSYERNAGVDQIGVEEMAEASDKWRPERGEVWADMLGGGAMPALPGGAGGLDGFWKGVFQGPGRVVEKAVVTVGDEEILLDDVVAFARMAGAAEAGGSCVKDSGDGHVQDENCVLLVKSPGEAHDGALTDLFAGVKAERSMLSEILVWLEKL</sequence>
<dbReference type="AlphaFoldDB" id="A0A8H4N568"/>
<evidence type="ECO:0000256" key="1">
    <source>
        <dbReference type="ARBA" id="ARBA00010515"/>
    </source>
</evidence>
<dbReference type="PANTHER" id="PTHR48081:SF18">
    <property type="entry name" value="ALPHA_BETA HYDROLASE FOLD-3 DOMAIN-CONTAINING PROTEIN"/>
    <property type="match status" value="1"/>
</dbReference>
<comment type="similarity">
    <text evidence="1">Belongs to the 'GDXG' lipolytic enzyme family.</text>
</comment>
<dbReference type="SUPFAM" id="SSF53474">
    <property type="entry name" value="alpha/beta-Hydrolases"/>
    <property type="match status" value="1"/>
</dbReference>
<keyword evidence="6" id="KW-1185">Reference proteome</keyword>